<dbReference type="RefSeq" id="YP_009314658.1">
    <property type="nucleotide sequence ID" value="NC_031663.1"/>
</dbReference>
<keyword evidence="1" id="KW-0934">Plastid</keyword>
<evidence type="ECO:0000313" key="1">
    <source>
        <dbReference type="EMBL" id="SCW23113.1"/>
    </source>
</evidence>
<organism evidence="1">
    <name type="scientific">Neoizziella asiatica</name>
    <dbReference type="NCBI Taxonomy" id="1077397"/>
    <lineage>
        <taxon>Eukaryota</taxon>
        <taxon>Rhodophyta</taxon>
        <taxon>Florideophyceae</taxon>
        <taxon>Nemaliophycidae</taxon>
        <taxon>Nemaliales</taxon>
        <taxon>Liagoraceae</taxon>
        <taxon>Neoizziella</taxon>
    </lineage>
</organism>
<sequence>MPILYLICLSCMLTPLSILLILQNIRFYKSEKHTSNILINSKTNFSSTDIKCYLSQQYIKKHQWLNAIIILENLNVAKPTRACSQQIGNIMKKNSYHNLADKYLTYAQNLEAINSESSNQSG</sequence>
<proteinExistence type="predicted"/>
<keyword evidence="1" id="KW-0150">Chloroplast</keyword>
<reference evidence="1" key="1">
    <citation type="submission" date="2016-10" db="EMBL/GenBank/DDBJ databases">
        <title>Chloroplast genomes as a tool to resolve red algal phylogenies: a case study in the Nemaliales.</title>
        <authorList>
            <person name="Costa J.F."/>
            <person name="Lin S.M."/>
            <person name="Macaya E.C."/>
            <person name="Fernandez-Garcia C."/>
            <person name="Verbruggen H."/>
        </authorList>
    </citation>
    <scope>NUCLEOTIDE SEQUENCE</scope>
    <source>
        <strain evidence="1">J.0154</strain>
    </source>
</reference>
<gene>
    <name evidence="1" type="primary">ycf37</name>
    <name evidence="1" type="ORF">J0154_37</name>
</gene>
<protein>
    <submittedName>
        <fullName evidence="1">Uncharacterized protein</fullName>
    </submittedName>
</protein>
<name>A0A1G4NWM9_9FLOR</name>
<dbReference type="GeneID" id="29999877"/>
<geneLocation type="chloroplast" evidence="1"/>
<reference evidence="1" key="2">
    <citation type="submission" date="2016-10" db="EMBL/GenBank/DDBJ databases">
        <authorList>
            <person name="de Groot N.N."/>
        </authorList>
    </citation>
    <scope>NUCLEOTIDE SEQUENCE</scope>
    <source>
        <strain evidence="1">J.0154</strain>
    </source>
</reference>
<dbReference type="EMBL" id="LT622872">
    <property type="protein sequence ID" value="SCW23113.1"/>
    <property type="molecule type" value="Genomic_DNA"/>
</dbReference>
<dbReference type="AlphaFoldDB" id="A0A1G4NWM9"/>
<accession>A0A1G4NWM9</accession>